<reference evidence="7" key="1">
    <citation type="submission" date="2024-04" db="EMBL/GenBank/DDBJ databases">
        <title>Phylogenomic analyses of a clade within the roseobacter group suggest taxonomic reassignments of species of the genera Aestuariivita, Citreicella, Loktanella, Nautella, Pelagibaca, Ruegeria, Thalassobius, Thiobacimonas and Tropicibacter, and the proposal o.</title>
        <authorList>
            <person name="Jeon C.O."/>
        </authorList>
    </citation>
    <scope>NUCLEOTIDE SEQUENCE [LARGE SCALE GENOMIC DNA]</scope>
    <source>
        <strain evidence="7">SS1-5</strain>
        <plasmid evidence="7">pSS1-5</plasmid>
    </source>
</reference>
<reference evidence="6 7" key="2">
    <citation type="submission" date="2024-08" db="EMBL/GenBank/DDBJ databases">
        <title>Phylogenomic analyses of a clade within the roseobacter group suggest taxonomic reassignments of species of the genera Aestuariivita, Citreicella, Loktanella, Nautella, Pelagibaca, Ruegeria, Thalassobius, Thiobacimonas and Tropicibacter, and the proposal o.</title>
        <authorList>
            <person name="Jeon C.O."/>
        </authorList>
    </citation>
    <scope>NUCLEOTIDE SEQUENCE [LARGE SCALE GENOMIC DNA]</scope>
    <source>
        <strain evidence="6 7">SS1-5</strain>
        <plasmid evidence="6 7">pSS1-5</plasmid>
    </source>
</reference>
<keyword evidence="7" id="KW-1185">Reference proteome</keyword>
<dbReference type="InterPro" id="IPR020855">
    <property type="entry name" value="Ureohydrolase_Mn_BS"/>
</dbReference>
<dbReference type="EMBL" id="CP151764">
    <property type="protein sequence ID" value="WZU65763.1"/>
    <property type="molecule type" value="Genomic_DNA"/>
</dbReference>
<feature type="binding site" evidence="4">
    <location>
        <position position="268"/>
    </location>
    <ligand>
        <name>Mn(2+)</name>
        <dbReference type="ChEBI" id="CHEBI:29035"/>
        <label>1</label>
    </ligand>
</feature>
<name>A0AAN0MIL7_9RHOB</name>
<dbReference type="Gene3D" id="3.40.800.10">
    <property type="entry name" value="Ureohydrolase domain"/>
    <property type="match status" value="1"/>
</dbReference>
<evidence type="ECO:0000256" key="2">
    <source>
        <dbReference type="ARBA" id="ARBA00022723"/>
    </source>
</evidence>
<feature type="binding site" evidence="4">
    <location>
        <position position="177"/>
    </location>
    <ligand>
        <name>Mn(2+)</name>
        <dbReference type="ChEBI" id="CHEBI:29035"/>
        <label>1</label>
    </ligand>
</feature>
<dbReference type="NCBIfam" id="TIGR01230">
    <property type="entry name" value="agmatinase"/>
    <property type="match status" value="1"/>
</dbReference>
<evidence type="ECO:0000313" key="7">
    <source>
        <dbReference type="Proteomes" id="UP001470809"/>
    </source>
</evidence>
<feature type="binding site" evidence="4">
    <location>
        <position position="155"/>
    </location>
    <ligand>
        <name>Mn(2+)</name>
        <dbReference type="ChEBI" id="CHEBI:29035"/>
        <label>1</label>
    </ligand>
</feature>
<dbReference type="PIRSF" id="PIRSF036979">
    <property type="entry name" value="Arginase"/>
    <property type="match status" value="1"/>
</dbReference>
<dbReference type="PANTHER" id="PTHR11358:SF26">
    <property type="entry name" value="GUANIDINO ACID HYDROLASE, MITOCHONDRIAL"/>
    <property type="match status" value="1"/>
</dbReference>
<dbReference type="EC" id="3.5.3.11" evidence="6"/>
<feature type="binding site" evidence="4">
    <location>
        <position position="266"/>
    </location>
    <ligand>
        <name>Mn(2+)</name>
        <dbReference type="ChEBI" id="CHEBI:29035"/>
        <label>1</label>
    </ligand>
</feature>
<evidence type="ECO:0000256" key="3">
    <source>
        <dbReference type="ARBA" id="ARBA00022801"/>
    </source>
</evidence>
<keyword evidence="2 4" id="KW-0479">Metal-binding</keyword>
<comment type="cofactor">
    <cofactor evidence="4">
        <name>Mn(2+)</name>
        <dbReference type="ChEBI" id="CHEBI:29035"/>
    </cofactor>
    <text evidence="4">Binds 2 manganese ions per subunit.</text>
</comment>
<evidence type="ECO:0000256" key="1">
    <source>
        <dbReference type="ARBA" id="ARBA00009227"/>
    </source>
</evidence>
<keyword evidence="6" id="KW-0614">Plasmid</keyword>
<dbReference type="GO" id="GO:0046872">
    <property type="term" value="F:metal ion binding"/>
    <property type="evidence" value="ECO:0007669"/>
    <property type="project" value="UniProtKB-KW"/>
</dbReference>
<protein>
    <submittedName>
        <fullName evidence="6">Agmatinase</fullName>
        <ecNumber evidence="6">3.5.3.11</ecNumber>
    </submittedName>
</protein>
<feature type="binding site" evidence="4">
    <location>
        <position position="179"/>
    </location>
    <ligand>
        <name>Mn(2+)</name>
        <dbReference type="ChEBI" id="CHEBI:29035"/>
        <label>1</label>
    </ligand>
</feature>
<dbReference type="InterPro" id="IPR023696">
    <property type="entry name" value="Ureohydrolase_dom_sf"/>
</dbReference>
<feature type="binding site" evidence="4">
    <location>
        <position position="181"/>
    </location>
    <ligand>
        <name>Mn(2+)</name>
        <dbReference type="ChEBI" id="CHEBI:29035"/>
        <label>1</label>
    </ligand>
</feature>
<dbReference type="RefSeq" id="WP_342075097.1">
    <property type="nucleotide sequence ID" value="NZ_CP151764.2"/>
</dbReference>
<dbReference type="InterPro" id="IPR006035">
    <property type="entry name" value="Ureohydrolase"/>
</dbReference>
<proteinExistence type="inferred from homology"/>
<dbReference type="KEGG" id="yrh:AABB31_01255"/>
<keyword evidence="4" id="KW-0464">Manganese</keyword>
<dbReference type="AlphaFoldDB" id="A0AAN0MIL7"/>
<evidence type="ECO:0000256" key="5">
    <source>
        <dbReference type="RuleBase" id="RU003684"/>
    </source>
</evidence>
<dbReference type="PANTHER" id="PTHR11358">
    <property type="entry name" value="ARGINASE/AGMATINASE"/>
    <property type="match status" value="1"/>
</dbReference>
<accession>A0AAN0MIL7</accession>
<evidence type="ECO:0000256" key="4">
    <source>
        <dbReference type="PIRSR" id="PIRSR036979-1"/>
    </source>
</evidence>
<dbReference type="SUPFAM" id="SSF52768">
    <property type="entry name" value="Arginase/deacetylase"/>
    <property type="match status" value="1"/>
</dbReference>
<keyword evidence="3 5" id="KW-0378">Hydrolase</keyword>
<dbReference type="InterPro" id="IPR005925">
    <property type="entry name" value="Agmatinase-rel"/>
</dbReference>
<organism evidence="6 7">
    <name type="scientific">Yoonia rhodophyticola</name>
    <dbReference type="NCBI Taxonomy" id="3137370"/>
    <lineage>
        <taxon>Bacteria</taxon>
        <taxon>Pseudomonadati</taxon>
        <taxon>Pseudomonadota</taxon>
        <taxon>Alphaproteobacteria</taxon>
        <taxon>Rhodobacterales</taxon>
        <taxon>Paracoccaceae</taxon>
        <taxon>Yoonia</taxon>
    </lineage>
</organism>
<dbReference type="Proteomes" id="UP001470809">
    <property type="component" value="Plasmid pSS1-5"/>
</dbReference>
<comment type="similarity">
    <text evidence="1">Belongs to the arginase family. Agmatinase subfamily.</text>
</comment>
<dbReference type="CDD" id="cd11592">
    <property type="entry name" value="Agmatinase_PAH"/>
    <property type="match status" value="1"/>
</dbReference>
<dbReference type="PROSITE" id="PS01053">
    <property type="entry name" value="ARGINASE_1"/>
    <property type="match status" value="1"/>
</dbReference>
<dbReference type="Pfam" id="PF00491">
    <property type="entry name" value="Arginase"/>
    <property type="match status" value="1"/>
</dbReference>
<dbReference type="PROSITE" id="PS51409">
    <property type="entry name" value="ARGINASE_2"/>
    <property type="match status" value="1"/>
</dbReference>
<sequence>MANSKLEHLRALAAKTDLNDKALQAFLDSGGAHGGDKREHVAPYAGISSFLRAPLQAGFEWLDIALIGVPFDLAVTNRPGTRFGPQQVRELSVLAAGPKHHVSGIIPAAIARFADCGDVPIASTYDLDKATQEIEAFFHTVIDAGVMPLSIGGDHSISYPILKAVGRDAPVGMIHIDAHADTGGPFNGSRFHHGGPFRNAALAGVLDPERTVQIGIRGRAEPHWDFSYDSGMRVIHIEEVYEMGLDAVLAEARRIVGDGPTYVSFDIDSIDPAFAPGTGTPEVGGLQPRDVQKLLRGLQGLNLAGGDVVEVSPPFDQTGNTALVASTMLWELLCVLADAIARRKA</sequence>
<evidence type="ECO:0000313" key="6">
    <source>
        <dbReference type="EMBL" id="WZU65763.1"/>
    </source>
</evidence>
<dbReference type="GO" id="GO:0033389">
    <property type="term" value="P:putrescine biosynthetic process from arginine, via agmatine"/>
    <property type="evidence" value="ECO:0007669"/>
    <property type="project" value="TreeGrafter"/>
</dbReference>
<geneLocation type="plasmid" evidence="6 7">
    <name>pSS1-5</name>
</geneLocation>
<gene>
    <name evidence="6" type="primary">speB</name>
    <name evidence="6" type="ORF">AABB31_01255</name>
</gene>
<dbReference type="GO" id="GO:0008783">
    <property type="term" value="F:agmatinase activity"/>
    <property type="evidence" value="ECO:0007669"/>
    <property type="project" value="UniProtKB-EC"/>
</dbReference>